<reference evidence="1" key="1">
    <citation type="submission" date="2020-05" db="EMBL/GenBank/DDBJ databases">
        <title>Sulfur intermediates as new biogeochemical hubs in an aquatic model microbial ecosystem.</title>
        <authorList>
            <person name="Vigneron A."/>
        </authorList>
    </citation>
    <scope>NUCLEOTIDE SEQUENCE</scope>
    <source>
        <strain evidence="1">Bin.250</strain>
    </source>
</reference>
<organism evidence="1 2">
    <name type="scientific">SAR86 cluster bacterium</name>
    <dbReference type="NCBI Taxonomy" id="2030880"/>
    <lineage>
        <taxon>Bacteria</taxon>
        <taxon>Pseudomonadati</taxon>
        <taxon>Pseudomonadota</taxon>
        <taxon>Gammaproteobacteria</taxon>
        <taxon>SAR86 cluster</taxon>
    </lineage>
</organism>
<comment type="caution">
    <text evidence="1">The sequence shown here is derived from an EMBL/GenBank/DDBJ whole genome shotgun (WGS) entry which is preliminary data.</text>
</comment>
<dbReference type="AlphaFoldDB" id="A0A973AAJ2"/>
<dbReference type="Proteomes" id="UP000754644">
    <property type="component" value="Unassembled WGS sequence"/>
</dbReference>
<proteinExistence type="predicted"/>
<gene>
    <name evidence="1" type="ORF">HQ497_14525</name>
</gene>
<dbReference type="EMBL" id="JABMOJ010000538">
    <property type="protein sequence ID" value="NQV66572.1"/>
    <property type="molecule type" value="Genomic_DNA"/>
</dbReference>
<accession>A0A973AAJ2</accession>
<evidence type="ECO:0000313" key="2">
    <source>
        <dbReference type="Proteomes" id="UP000754644"/>
    </source>
</evidence>
<name>A0A973AAJ2_9GAMM</name>
<sequence>ACHTQDKQSRRILGISKIKALDEFLAGEYSYLTRDYESALVSFANVLDANASTPDDRSKALNRILIIEVEVKADLGAGIQQLELLRGLGKGDGAELAQLGDWIEVLRQVQLAPKAASPLHKKSILELDTFLRLRWPTIQAGLNWHGQTAYWMVIRGELNRLLGSAADAAEMPRLYYWLAVSDRALNYQFFDSLSRRYLEQCIAQYPAHAYGQKCLSEYETLVTTSFSGSAGTFVPVQIQQRLDTMRNRVKGVKP</sequence>
<protein>
    <submittedName>
        <fullName evidence="1">Uncharacterized protein</fullName>
    </submittedName>
</protein>
<feature type="non-terminal residue" evidence="1">
    <location>
        <position position="1"/>
    </location>
</feature>
<evidence type="ECO:0000313" key="1">
    <source>
        <dbReference type="EMBL" id="NQV66572.1"/>
    </source>
</evidence>